<dbReference type="Proteomes" id="UP000233551">
    <property type="component" value="Unassembled WGS sequence"/>
</dbReference>
<dbReference type="InterPro" id="IPR036397">
    <property type="entry name" value="RNaseH_sf"/>
</dbReference>
<dbReference type="EMBL" id="PGOL01016130">
    <property type="protein sequence ID" value="PKI30982.1"/>
    <property type="molecule type" value="Genomic_DNA"/>
</dbReference>
<dbReference type="AlphaFoldDB" id="A0A2I0HH33"/>
<dbReference type="GO" id="GO:0003676">
    <property type="term" value="F:nucleic acid binding"/>
    <property type="evidence" value="ECO:0007669"/>
    <property type="project" value="InterPro"/>
</dbReference>
<reference evidence="1 2" key="1">
    <citation type="submission" date="2017-11" db="EMBL/GenBank/DDBJ databases">
        <title>De-novo sequencing of pomegranate (Punica granatum L.) genome.</title>
        <authorList>
            <person name="Akparov Z."/>
            <person name="Amiraslanov A."/>
            <person name="Hajiyeva S."/>
            <person name="Abbasov M."/>
            <person name="Kaur K."/>
            <person name="Hamwieh A."/>
            <person name="Solovyev V."/>
            <person name="Salamov A."/>
            <person name="Braich B."/>
            <person name="Kosarev P."/>
            <person name="Mahmoud A."/>
            <person name="Hajiyev E."/>
            <person name="Babayeva S."/>
            <person name="Izzatullayeva V."/>
            <person name="Mammadov A."/>
            <person name="Mammadov A."/>
            <person name="Sharifova S."/>
            <person name="Ojaghi J."/>
            <person name="Eynullazada K."/>
            <person name="Bayramov B."/>
            <person name="Abdulazimova A."/>
            <person name="Shahmuradov I."/>
        </authorList>
    </citation>
    <scope>NUCLEOTIDE SEQUENCE [LARGE SCALE GENOMIC DNA]</scope>
    <source>
        <strain evidence="2">cv. AG2017</strain>
        <tissue evidence="1">Leaf</tissue>
    </source>
</reference>
<evidence type="ECO:0000313" key="1">
    <source>
        <dbReference type="EMBL" id="PKI30982.1"/>
    </source>
</evidence>
<evidence type="ECO:0000313" key="2">
    <source>
        <dbReference type="Proteomes" id="UP000233551"/>
    </source>
</evidence>
<evidence type="ECO:0008006" key="3">
    <source>
        <dbReference type="Google" id="ProtNLM"/>
    </source>
</evidence>
<gene>
    <name evidence="1" type="ORF">CRG98_048627</name>
</gene>
<keyword evidence="2" id="KW-1185">Reference proteome</keyword>
<organism evidence="1 2">
    <name type="scientific">Punica granatum</name>
    <name type="common">Pomegranate</name>
    <dbReference type="NCBI Taxonomy" id="22663"/>
    <lineage>
        <taxon>Eukaryota</taxon>
        <taxon>Viridiplantae</taxon>
        <taxon>Streptophyta</taxon>
        <taxon>Embryophyta</taxon>
        <taxon>Tracheophyta</taxon>
        <taxon>Spermatophyta</taxon>
        <taxon>Magnoliopsida</taxon>
        <taxon>eudicotyledons</taxon>
        <taxon>Gunneridae</taxon>
        <taxon>Pentapetalae</taxon>
        <taxon>rosids</taxon>
        <taxon>malvids</taxon>
        <taxon>Myrtales</taxon>
        <taxon>Lythraceae</taxon>
        <taxon>Punica</taxon>
    </lineage>
</organism>
<dbReference type="InterPro" id="IPR012337">
    <property type="entry name" value="RNaseH-like_sf"/>
</dbReference>
<accession>A0A2I0HH33</accession>
<dbReference type="SUPFAM" id="SSF53098">
    <property type="entry name" value="Ribonuclease H-like"/>
    <property type="match status" value="1"/>
</dbReference>
<name>A0A2I0HH33_PUNGR</name>
<protein>
    <recommendedName>
        <fullName evidence="3">Integrase catalytic domain-containing protein</fullName>
    </recommendedName>
</protein>
<proteinExistence type="predicted"/>
<sequence>MVVVDRFSKYATFIPVKKDCPAEEAARLFMKHVVKYWGVPTTI</sequence>
<feature type="non-terminal residue" evidence="1">
    <location>
        <position position="43"/>
    </location>
</feature>
<dbReference type="Gene3D" id="3.30.420.10">
    <property type="entry name" value="Ribonuclease H-like superfamily/Ribonuclease H"/>
    <property type="match status" value="1"/>
</dbReference>
<comment type="caution">
    <text evidence="1">The sequence shown here is derived from an EMBL/GenBank/DDBJ whole genome shotgun (WGS) entry which is preliminary data.</text>
</comment>